<proteinExistence type="predicted"/>
<feature type="compositionally biased region" description="Polar residues" evidence="1">
    <location>
        <begin position="133"/>
        <end position="147"/>
    </location>
</feature>
<sequence length="533" mass="60677">MSAIGKWNPYNYGGQWNAVYLMVGMSVVPAFRSGHRDTFCNVNAFWNKIELNGQLQDQLQTAEIEAVSSLISVSKKTFATTIRNVHSAIENVNDTLTITGTENPKKRPEEATSPVITPPPNFHGRSPPPSYKSGDNSFDAETSTEASPSPDEIDTFFQGPPNVVKDASRKRRTSTIFNTDDAIVDVGQTTCDESESPVKAEKAEKSKTIFSWGHVVDKLKISDKSDHDWLANGYNISKDFRDFQMKDKLEYLKCSEQIWQDALPKPLIPSELPVSAQLNIMQYSRFLTDKKLLREKWCHNWTKWEHSMTEEEKNIFECVQLVSRNFFLNIPSDSIDNIMDKDTFVHKYCHSMLEEIFNTSNLKLVWANGESDSSKKRRKSDNHKHGRKPDFRVLFNKESEIIFGEIKPPRATNVIVNKALIKLAEFMKGSLDSLHKQFGYSQASETFRIIINADPSIFKLTRHKFGQDVVLNVSAWIYPLMAYIVSSKLLNDELNRPTTPTGLSYHRDSNTSSHLVHIPVLNIPPPVTLTEFY</sequence>
<feature type="compositionally biased region" description="Pro residues" evidence="1">
    <location>
        <begin position="116"/>
        <end position="130"/>
    </location>
</feature>
<organism evidence="2">
    <name type="scientific">Rhizophagus irregularis (strain DAOM 181602 / DAOM 197198 / MUCL 43194)</name>
    <name type="common">Arbuscular mycorrhizal fungus</name>
    <name type="synonym">Glomus intraradices</name>
    <dbReference type="NCBI Taxonomy" id="747089"/>
    <lineage>
        <taxon>Eukaryota</taxon>
        <taxon>Fungi</taxon>
        <taxon>Fungi incertae sedis</taxon>
        <taxon>Mucoromycota</taxon>
        <taxon>Glomeromycotina</taxon>
        <taxon>Glomeromycetes</taxon>
        <taxon>Glomerales</taxon>
        <taxon>Glomeraceae</taxon>
        <taxon>Rhizophagus</taxon>
    </lineage>
</organism>
<evidence type="ECO:0000256" key="1">
    <source>
        <dbReference type="SAM" id="MobiDB-lite"/>
    </source>
</evidence>
<reference evidence="2" key="1">
    <citation type="submission" date="2013-07" db="EMBL/GenBank/DDBJ databases">
        <title>The genome of an arbuscular mycorrhizal fungus provides insights into the evolution of the oldest plant symbiosis.</title>
        <authorList>
            <consortium name="DOE Joint Genome Institute"/>
            <person name="Tisserant E."/>
            <person name="Malbreil M."/>
            <person name="Kuo A."/>
            <person name="Kohler A."/>
            <person name="Symeonidi A."/>
            <person name="Balestrini R."/>
            <person name="Charron P."/>
            <person name="Duensing N."/>
            <person name="Frei-dit-Frey N."/>
            <person name="Gianinazzi-Pearson V."/>
            <person name="Gilbert B."/>
            <person name="Handa Y."/>
            <person name="Hijri M."/>
            <person name="Kaul R."/>
            <person name="Kawaguchi M."/>
            <person name="Krajinski F."/>
            <person name="Lammers P."/>
            <person name="Lapierre D."/>
            <person name="Masclaux F.G."/>
            <person name="Murat C."/>
            <person name="Morin E."/>
            <person name="Ndikumana S."/>
            <person name="Pagni M."/>
            <person name="Petitpierre D."/>
            <person name="Requena N."/>
            <person name="Rosikiewicz P."/>
            <person name="Riley R."/>
            <person name="Saito K."/>
            <person name="San Clemente H."/>
            <person name="Shapiro H."/>
            <person name="van Tuinen D."/>
            <person name="Becard G."/>
            <person name="Bonfante P."/>
            <person name="Paszkowski U."/>
            <person name="Shachar-Hill Y."/>
            <person name="Young J.P."/>
            <person name="Sanders I.R."/>
            <person name="Henrissat B."/>
            <person name="Rensing S.A."/>
            <person name="Grigoriev I.V."/>
            <person name="Corradi N."/>
            <person name="Roux C."/>
            <person name="Martin F."/>
        </authorList>
    </citation>
    <scope>NUCLEOTIDE SEQUENCE</scope>
    <source>
        <strain evidence="2">DAOM 197198</strain>
    </source>
</reference>
<name>U9T6V6_RHIID</name>
<protein>
    <submittedName>
        <fullName evidence="2">Uncharacterized protein</fullName>
    </submittedName>
</protein>
<gene>
    <name evidence="2" type="ORF">GLOINDRAFT_5135</name>
</gene>
<accession>U9T6V6</accession>
<dbReference type="AlphaFoldDB" id="U9T6V6"/>
<dbReference type="eggNOG" id="ENOG502SBQM">
    <property type="taxonomic scope" value="Eukaryota"/>
</dbReference>
<feature type="region of interest" description="Disordered" evidence="1">
    <location>
        <begin position="96"/>
        <end position="169"/>
    </location>
</feature>
<evidence type="ECO:0000313" key="2">
    <source>
        <dbReference type="EMBL" id="ESA03890.1"/>
    </source>
</evidence>
<dbReference type="VEuPathDB" id="FungiDB:RhiirFUN_010611"/>
<dbReference type="EMBL" id="KI294736">
    <property type="protein sequence ID" value="ESA03890.1"/>
    <property type="molecule type" value="Genomic_DNA"/>
</dbReference>
<dbReference type="HOGENOM" id="CLU_511044_0_0_1"/>